<dbReference type="AlphaFoldDB" id="A0A2U1K6G0"/>
<evidence type="ECO:0000256" key="3">
    <source>
        <dbReference type="ARBA" id="ARBA00022737"/>
    </source>
</evidence>
<dbReference type="OrthoDB" id="9758578at2"/>
<dbReference type="GO" id="GO:0016104">
    <property type="term" value="P:triterpenoid biosynthetic process"/>
    <property type="evidence" value="ECO:0007669"/>
    <property type="project" value="InterPro"/>
</dbReference>
<evidence type="ECO:0000259" key="6">
    <source>
        <dbReference type="Pfam" id="PF13249"/>
    </source>
</evidence>
<keyword evidence="4" id="KW-0413">Isomerase</keyword>
<evidence type="ECO:0000256" key="1">
    <source>
        <dbReference type="ARBA" id="ARBA00004999"/>
    </source>
</evidence>
<evidence type="ECO:0000259" key="5">
    <source>
        <dbReference type="Pfam" id="PF13243"/>
    </source>
</evidence>
<organism evidence="7 8">
    <name type="scientific">Pueribacillus theae</name>
    <dbReference type="NCBI Taxonomy" id="2171751"/>
    <lineage>
        <taxon>Bacteria</taxon>
        <taxon>Bacillati</taxon>
        <taxon>Bacillota</taxon>
        <taxon>Bacilli</taxon>
        <taxon>Bacillales</taxon>
        <taxon>Bacillaceae</taxon>
        <taxon>Pueribacillus</taxon>
    </lineage>
</organism>
<accession>A0A2U1K6G0</accession>
<evidence type="ECO:0000256" key="2">
    <source>
        <dbReference type="ARBA" id="ARBA00009755"/>
    </source>
</evidence>
<dbReference type="InterPro" id="IPR018333">
    <property type="entry name" value="Squalene_cyclase"/>
</dbReference>
<dbReference type="SUPFAM" id="SSF48239">
    <property type="entry name" value="Terpenoid cyclases/Protein prenyltransferases"/>
    <property type="match status" value="2"/>
</dbReference>
<dbReference type="SFLD" id="SFLDG01016">
    <property type="entry name" value="Prenyltransferase_Like_2"/>
    <property type="match status" value="1"/>
</dbReference>
<dbReference type="InterPro" id="IPR006400">
    <property type="entry name" value="Hopene-cyclase"/>
</dbReference>
<dbReference type="InterPro" id="IPR008930">
    <property type="entry name" value="Terpenoid_cyclase/PrenylTrfase"/>
</dbReference>
<comment type="pathway">
    <text evidence="1">Secondary metabolite biosynthesis; hopanoid biosynthesis.</text>
</comment>
<dbReference type="NCBIfam" id="TIGR01787">
    <property type="entry name" value="squalene_cyclas"/>
    <property type="match status" value="1"/>
</dbReference>
<evidence type="ECO:0000313" key="8">
    <source>
        <dbReference type="Proteomes" id="UP000245998"/>
    </source>
</evidence>
<dbReference type="PANTHER" id="PTHR11764:SF20">
    <property type="entry name" value="LANOSTEROL SYNTHASE"/>
    <property type="match status" value="1"/>
</dbReference>
<protein>
    <submittedName>
        <fullName evidence="7">Squalene--hopene cyclase</fullName>
    </submittedName>
</protein>
<dbReference type="InterPro" id="IPR002365">
    <property type="entry name" value="Terpene_synthase_CS"/>
</dbReference>
<dbReference type="Pfam" id="PF13243">
    <property type="entry name" value="SQHop_cyclase_C"/>
    <property type="match status" value="1"/>
</dbReference>
<dbReference type="GO" id="GO:0005811">
    <property type="term" value="C:lipid droplet"/>
    <property type="evidence" value="ECO:0007669"/>
    <property type="project" value="InterPro"/>
</dbReference>
<evidence type="ECO:0000256" key="4">
    <source>
        <dbReference type="ARBA" id="ARBA00023235"/>
    </source>
</evidence>
<name>A0A2U1K6G0_9BACI</name>
<reference evidence="7 8" key="1">
    <citation type="submission" date="2018-04" db="EMBL/GenBank/DDBJ databases">
        <title>Camelliibacillus theae gen. nov., sp. nov., isolated from Pu'er tea.</title>
        <authorList>
            <person name="Niu L."/>
        </authorList>
    </citation>
    <scope>NUCLEOTIDE SEQUENCE [LARGE SCALE GENOMIC DNA]</scope>
    <source>
        <strain evidence="7 8">T8</strain>
    </source>
</reference>
<dbReference type="GO" id="GO:0016866">
    <property type="term" value="F:intramolecular transferase activity"/>
    <property type="evidence" value="ECO:0007669"/>
    <property type="project" value="InterPro"/>
</dbReference>
<comment type="caution">
    <text evidence="7">The sequence shown here is derived from an EMBL/GenBank/DDBJ whole genome shotgun (WGS) entry which is preliminary data.</text>
</comment>
<evidence type="ECO:0000313" key="7">
    <source>
        <dbReference type="EMBL" id="PWA13126.1"/>
    </source>
</evidence>
<comment type="similarity">
    <text evidence="2">Belongs to the terpene cyclase/mutase family.</text>
</comment>
<dbReference type="InterPro" id="IPR032696">
    <property type="entry name" value="SQ_cyclase_C"/>
</dbReference>
<dbReference type="Proteomes" id="UP000245998">
    <property type="component" value="Unassembled WGS sequence"/>
</dbReference>
<dbReference type="UniPathway" id="UPA00337"/>
<dbReference type="PANTHER" id="PTHR11764">
    <property type="entry name" value="TERPENE CYCLASE/MUTASE FAMILY MEMBER"/>
    <property type="match status" value="1"/>
</dbReference>
<dbReference type="Gene3D" id="1.50.10.20">
    <property type="match status" value="2"/>
</dbReference>
<feature type="domain" description="Squalene cyclase N-terminal" evidence="6">
    <location>
        <begin position="10"/>
        <end position="293"/>
    </location>
</feature>
<gene>
    <name evidence="7" type="primary">shc</name>
    <name evidence="7" type="ORF">DCC39_02400</name>
</gene>
<dbReference type="NCBIfam" id="TIGR01507">
    <property type="entry name" value="hopene_cyclase"/>
    <property type="match status" value="1"/>
</dbReference>
<dbReference type="EMBL" id="QCZG01000003">
    <property type="protein sequence ID" value="PWA13126.1"/>
    <property type="molecule type" value="Genomic_DNA"/>
</dbReference>
<keyword evidence="3" id="KW-0677">Repeat</keyword>
<sequence>MHNRVSEEMNRLVDILRKDQSPDGAWRYCFEGPIMSDAYMIIILRSLNIHDEQLIEQLVKRLLSKQANNGAWKIYYDEEDGNLSSTIDAYYALLFSGKIDQNNERMQAAKQFIIDKGGIGEADLLTKVILACTGNYPWPKYIPIPIEMVLLPLSSPINFFDIVGYTRAHLVPILIAANLKFSLKTAQTPDLSELMFTRGQTSKTLERSFFTAFEQIKQWINQFPYSPSRIRHSAIERAEHYMLERIEPNGTLYSYASTTFLMIFALLARGYRKTHPIILHAVNGLKSFLSETKDGLHLQNSPATVWNTALLSDALQNAGVSPYDPMIRKAGNYLLSRQQTKYGDWAVHNPNVRPGGWGFSDINTMVPDVDDTSAALRAIRRLALHDKVYRKAWNRGLRWLISMQNGDGGWPAFEKNTNKKLLTLLPIKGTEDIIIDPSSSDLTGRAIEFLADDAGLKTDNKIVKKAVQWFKRNQNVDGSWQGRWGVNYIYGTWAAVTGLTSVGISKDDPSLLKAKKWLIEIQNDDGGWGESCQSDILGEYMPLMKSTPSQTAWAVDALIALSDQDSYNIQEGILLLTDQQRFEHWAKSYPTGAGLPGSFYIHYHSYRYIWPLYALGNYRKKFHD</sequence>
<proteinExistence type="inferred from homology"/>
<dbReference type="Pfam" id="PF13249">
    <property type="entry name" value="SQHop_cyclase_N"/>
    <property type="match status" value="1"/>
</dbReference>
<dbReference type="PROSITE" id="PS01074">
    <property type="entry name" value="TERPENE_SYNTHASES"/>
    <property type="match status" value="1"/>
</dbReference>
<dbReference type="InterPro" id="IPR032697">
    <property type="entry name" value="SQ_cyclase_N"/>
</dbReference>
<keyword evidence="8" id="KW-1185">Reference proteome</keyword>
<feature type="domain" description="Squalene cyclase C-terminal" evidence="5">
    <location>
        <begin position="304"/>
        <end position="620"/>
    </location>
</feature>